<feature type="domain" description="DUF6570" evidence="1">
    <location>
        <begin position="30"/>
        <end position="115"/>
    </location>
</feature>
<evidence type="ECO:0000313" key="3">
    <source>
        <dbReference type="Proteomes" id="UP000807342"/>
    </source>
</evidence>
<protein>
    <recommendedName>
        <fullName evidence="1">DUF6570 domain-containing protein</fullName>
    </recommendedName>
</protein>
<dbReference type="InterPro" id="IPR046700">
    <property type="entry name" value="DUF6570"/>
</dbReference>
<keyword evidence="3" id="KW-1185">Reference proteome</keyword>
<reference evidence="2" key="1">
    <citation type="submission" date="2020-11" db="EMBL/GenBank/DDBJ databases">
        <authorList>
            <consortium name="DOE Joint Genome Institute"/>
            <person name="Ahrendt S."/>
            <person name="Riley R."/>
            <person name="Andreopoulos W."/>
            <person name="Labutti K."/>
            <person name="Pangilinan J."/>
            <person name="Ruiz-Duenas F.J."/>
            <person name="Barrasa J.M."/>
            <person name="Sanchez-Garcia M."/>
            <person name="Camarero S."/>
            <person name="Miyauchi S."/>
            <person name="Serrano A."/>
            <person name="Linde D."/>
            <person name="Babiker R."/>
            <person name="Drula E."/>
            <person name="Ayuso-Fernandez I."/>
            <person name="Pacheco R."/>
            <person name="Padilla G."/>
            <person name="Ferreira P."/>
            <person name="Barriuso J."/>
            <person name="Kellner H."/>
            <person name="Castanera R."/>
            <person name="Alfaro M."/>
            <person name="Ramirez L."/>
            <person name="Pisabarro A.G."/>
            <person name="Kuo A."/>
            <person name="Tritt A."/>
            <person name="Lipzen A."/>
            <person name="He G."/>
            <person name="Yan M."/>
            <person name="Ng V."/>
            <person name="Cullen D."/>
            <person name="Martin F."/>
            <person name="Rosso M.-N."/>
            <person name="Henrissat B."/>
            <person name="Hibbett D."/>
            <person name="Martinez A.T."/>
            <person name="Grigoriev I.V."/>
        </authorList>
    </citation>
    <scope>NUCLEOTIDE SEQUENCE</scope>
    <source>
        <strain evidence="2">MF-IS2</strain>
    </source>
</reference>
<name>A0A9P5X7M9_9AGAR</name>
<proteinExistence type="predicted"/>
<dbReference type="AlphaFoldDB" id="A0A9P5X7M9"/>
<gene>
    <name evidence="2" type="ORF">P691DRAFT_794982</name>
</gene>
<dbReference type="EMBL" id="MU151263">
    <property type="protein sequence ID" value="KAF9446102.1"/>
    <property type="molecule type" value="Genomic_DNA"/>
</dbReference>
<dbReference type="OrthoDB" id="3257061at2759"/>
<sequence length="152" mass="17035">MLDKSGVMSMSPESATICVCTECLISLSSGKVPKFVLVNCMYHGSLPVEFSDLTWVEEMVCAIYQNTAHVTRLYGSSDPAQPTVLHRNTCAHEMNIISTATVIPHTPSNINDMLSSKIWSFLQWLRHHNKLYEDIPFSDDIISLYPTDDVLP</sequence>
<organism evidence="2 3">
    <name type="scientific">Macrolepiota fuliginosa MF-IS2</name>
    <dbReference type="NCBI Taxonomy" id="1400762"/>
    <lineage>
        <taxon>Eukaryota</taxon>
        <taxon>Fungi</taxon>
        <taxon>Dikarya</taxon>
        <taxon>Basidiomycota</taxon>
        <taxon>Agaricomycotina</taxon>
        <taxon>Agaricomycetes</taxon>
        <taxon>Agaricomycetidae</taxon>
        <taxon>Agaricales</taxon>
        <taxon>Agaricineae</taxon>
        <taxon>Agaricaceae</taxon>
        <taxon>Macrolepiota</taxon>
    </lineage>
</organism>
<evidence type="ECO:0000259" key="1">
    <source>
        <dbReference type="Pfam" id="PF20209"/>
    </source>
</evidence>
<dbReference type="Proteomes" id="UP000807342">
    <property type="component" value="Unassembled WGS sequence"/>
</dbReference>
<dbReference type="Pfam" id="PF20209">
    <property type="entry name" value="DUF6570"/>
    <property type="match status" value="1"/>
</dbReference>
<accession>A0A9P5X7M9</accession>
<comment type="caution">
    <text evidence="2">The sequence shown here is derived from an EMBL/GenBank/DDBJ whole genome shotgun (WGS) entry which is preliminary data.</text>
</comment>
<evidence type="ECO:0000313" key="2">
    <source>
        <dbReference type="EMBL" id="KAF9446102.1"/>
    </source>
</evidence>